<feature type="compositionally biased region" description="Low complexity" evidence="1">
    <location>
        <begin position="240"/>
        <end position="253"/>
    </location>
</feature>
<dbReference type="EMBL" id="JAPEVG010000320">
    <property type="protein sequence ID" value="KAJ8468809.1"/>
    <property type="molecule type" value="Genomic_DNA"/>
</dbReference>
<feature type="region of interest" description="Disordered" evidence="1">
    <location>
        <begin position="1"/>
        <end position="45"/>
    </location>
</feature>
<protein>
    <submittedName>
        <fullName evidence="2">Uncharacterized protein</fullName>
    </submittedName>
</protein>
<name>A0AAD7X5N9_9APHY</name>
<sequence>MRIRQFKRAQPPQHFQTRHQLTSASNRPIPLSPRSQQSMSHAQTTMTRRASCRLHGAAAVRSDVLDYDKRNKEQVSEQRRSLIGESLLIHVYSVHPVNATTLHAFEPSACALACSTYHYWQSRMLGDAVGVSPGIAPPSTCYNPGRQLPKPLASASMPKRGTDDAWKPSEADDRELRCSARLQQRSKVERSPCSFSSPPSSALSSPSAHSHSQRPRPALSLARSPGGPTSSKRAPRMTLPPAASPSTPSASSPRALHLDPADASYSLPPRRPRKFNPNPNPIDRYGGKPLAARQSSSPCPSPQPKGFIAVLDAEDRPLGFLSRSPNVYGEYRYTEDEKDALRVALGDECAPLTRAPFEIHILNNIGTLDGLPYFGGVVGYYSTDADIIPGSDNYVYVTSTVSVPRGPAQNASNAFTASTGIPSSVQSAIWTLPALPDDPSGVLPGGDPIPLVPGGDPIPLVPHWVNRDGTVDESAQLVYLQDDGGAIVLTGDAEAFGETYGGGARVVKFIFVPDSFVPQVTRTRVSPAITAH</sequence>
<proteinExistence type="predicted"/>
<keyword evidence="3" id="KW-1185">Reference proteome</keyword>
<evidence type="ECO:0000313" key="3">
    <source>
        <dbReference type="Proteomes" id="UP001215151"/>
    </source>
</evidence>
<feature type="compositionally biased region" description="Basic and acidic residues" evidence="1">
    <location>
        <begin position="160"/>
        <end position="178"/>
    </location>
</feature>
<feature type="compositionally biased region" description="Low complexity" evidence="1">
    <location>
        <begin position="191"/>
        <end position="210"/>
    </location>
</feature>
<reference evidence="2" key="1">
    <citation type="submission" date="2022-11" db="EMBL/GenBank/DDBJ databases">
        <title>Genome Sequence of Cubamyces cubensis.</title>
        <authorList>
            <person name="Buettner E."/>
        </authorList>
    </citation>
    <scope>NUCLEOTIDE SEQUENCE</scope>
    <source>
        <strain evidence="2">MPL-01</strain>
    </source>
</reference>
<evidence type="ECO:0000256" key="1">
    <source>
        <dbReference type="SAM" id="MobiDB-lite"/>
    </source>
</evidence>
<organism evidence="2 3">
    <name type="scientific">Trametes cubensis</name>
    <dbReference type="NCBI Taxonomy" id="1111947"/>
    <lineage>
        <taxon>Eukaryota</taxon>
        <taxon>Fungi</taxon>
        <taxon>Dikarya</taxon>
        <taxon>Basidiomycota</taxon>
        <taxon>Agaricomycotina</taxon>
        <taxon>Agaricomycetes</taxon>
        <taxon>Polyporales</taxon>
        <taxon>Polyporaceae</taxon>
        <taxon>Trametes</taxon>
    </lineage>
</organism>
<accession>A0AAD7X5N9</accession>
<feature type="region of interest" description="Disordered" evidence="1">
    <location>
        <begin position="142"/>
        <end position="302"/>
    </location>
</feature>
<gene>
    <name evidence="2" type="ORF">ONZ51_g9408</name>
</gene>
<feature type="compositionally biased region" description="Polar residues" evidence="1">
    <location>
        <begin position="13"/>
        <end position="26"/>
    </location>
</feature>
<evidence type="ECO:0000313" key="2">
    <source>
        <dbReference type="EMBL" id="KAJ8468809.1"/>
    </source>
</evidence>
<feature type="compositionally biased region" description="Polar residues" evidence="1">
    <location>
        <begin position="33"/>
        <end position="45"/>
    </location>
</feature>
<dbReference type="AlphaFoldDB" id="A0AAD7X5N9"/>
<dbReference type="Proteomes" id="UP001215151">
    <property type="component" value="Unassembled WGS sequence"/>
</dbReference>
<comment type="caution">
    <text evidence="2">The sequence shown here is derived from an EMBL/GenBank/DDBJ whole genome shotgun (WGS) entry which is preliminary data.</text>
</comment>